<comment type="caution">
    <text evidence="2">The sequence shown here is derived from an EMBL/GenBank/DDBJ whole genome shotgun (WGS) entry which is preliminary data.</text>
</comment>
<name>A0ABT7SYL0_9ALTE</name>
<reference evidence="2 3" key="1">
    <citation type="submission" date="2023-06" db="EMBL/GenBank/DDBJ databases">
        <title>Alteromonas sp. ASW11-36 isolated from intertidal sand.</title>
        <authorList>
            <person name="Li Y."/>
        </authorList>
    </citation>
    <scope>NUCLEOTIDE SEQUENCE [LARGE SCALE GENOMIC DNA]</scope>
    <source>
        <strain evidence="2 3">ASW11-36</strain>
    </source>
</reference>
<protein>
    <submittedName>
        <fullName evidence="2">Uncharacterized protein</fullName>
    </submittedName>
</protein>
<evidence type="ECO:0000313" key="3">
    <source>
        <dbReference type="Proteomes" id="UP001234343"/>
    </source>
</evidence>
<evidence type="ECO:0000256" key="1">
    <source>
        <dbReference type="SAM" id="SignalP"/>
    </source>
</evidence>
<evidence type="ECO:0000313" key="2">
    <source>
        <dbReference type="EMBL" id="MDM7861255.1"/>
    </source>
</evidence>
<feature type="chain" id="PRO_5045094195" evidence="1">
    <location>
        <begin position="20"/>
        <end position="102"/>
    </location>
</feature>
<dbReference type="RefSeq" id="WP_289365691.1">
    <property type="nucleotide sequence ID" value="NZ_JAUCBP010000008.1"/>
</dbReference>
<proteinExistence type="predicted"/>
<dbReference type="EMBL" id="JAUCBP010000008">
    <property type="protein sequence ID" value="MDM7861255.1"/>
    <property type="molecule type" value="Genomic_DNA"/>
</dbReference>
<organism evidence="2 3">
    <name type="scientific">Alteromonas arenosi</name>
    <dbReference type="NCBI Taxonomy" id="3055817"/>
    <lineage>
        <taxon>Bacteria</taxon>
        <taxon>Pseudomonadati</taxon>
        <taxon>Pseudomonadota</taxon>
        <taxon>Gammaproteobacteria</taxon>
        <taxon>Alteromonadales</taxon>
        <taxon>Alteromonadaceae</taxon>
        <taxon>Alteromonas/Salinimonas group</taxon>
        <taxon>Alteromonas</taxon>
    </lineage>
</organism>
<dbReference type="Proteomes" id="UP001234343">
    <property type="component" value="Unassembled WGS sequence"/>
</dbReference>
<keyword evidence="3" id="KW-1185">Reference proteome</keyword>
<sequence length="102" mass="11227">MNRKSFGKLSIAATASAAAIVFVLHTGSVESQLMEQCEMVKAQSNHSVTTCQVSAQETVSWFDWIGGKSQSYQFHFLDLLELLYSDDSDNDDSFHSSPTSSI</sequence>
<gene>
    <name evidence="2" type="ORF">QTP81_11680</name>
</gene>
<keyword evidence="1" id="KW-0732">Signal</keyword>
<feature type="signal peptide" evidence="1">
    <location>
        <begin position="1"/>
        <end position="19"/>
    </location>
</feature>
<accession>A0ABT7SYL0</accession>